<dbReference type="InterPro" id="IPR025875">
    <property type="entry name" value="Leu-rich_rpt_4"/>
</dbReference>
<gene>
    <name evidence="3" type="ORF">HINF_LOCUS19525</name>
</gene>
<protein>
    <submittedName>
        <fullName evidence="3">Leucine-rich_repeat domain-containing protein</fullName>
    </submittedName>
</protein>
<name>A0ABP1I372_9EUKA</name>
<organism evidence="3 4">
    <name type="scientific">Hexamita inflata</name>
    <dbReference type="NCBI Taxonomy" id="28002"/>
    <lineage>
        <taxon>Eukaryota</taxon>
        <taxon>Metamonada</taxon>
        <taxon>Diplomonadida</taxon>
        <taxon>Hexamitidae</taxon>
        <taxon>Hexamitinae</taxon>
        <taxon>Hexamita</taxon>
    </lineage>
</organism>
<dbReference type="InterPro" id="IPR032675">
    <property type="entry name" value="LRR_dom_sf"/>
</dbReference>
<reference evidence="3 4" key="1">
    <citation type="submission" date="2024-07" db="EMBL/GenBank/DDBJ databases">
        <authorList>
            <person name="Akdeniz Z."/>
        </authorList>
    </citation>
    <scope>NUCLEOTIDE SEQUENCE [LARGE SCALE GENOMIC DNA]</scope>
</reference>
<dbReference type="InterPro" id="IPR050836">
    <property type="entry name" value="SDS22/Internalin_LRR"/>
</dbReference>
<dbReference type="PANTHER" id="PTHR46652:SF3">
    <property type="entry name" value="LEUCINE-RICH REPEAT-CONTAINING PROTEIN 9"/>
    <property type="match status" value="1"/>
</dbReference>
<dbReference type="SUPFAM" id="SSF52058">
    <property type="entry name" value="L domain-like"/>
    <property type="match status" value="3"/>
</dbReference>
<dbReference type="Proteomes" id="UP001642409">
    <property type="component" value="Unassembled WGS sequence"/>
</dbReference>
<keyword evidence="2" id="KW-0677">Repeat</keyword>
<dbReference type="Pfam" id="PF12799">
    <property type="entry name" value="LRR_4"/>
    <property type="match status" value="2"/>
</dbReference>
<keyword evidence="1" id="KW-0433">Leucine-rich repeat</keyword>
<sequence length="593" mass="67993">MTFTIKLLQNLYPNYAFETDILLFNNFQNIQVLENCERVVRLTCQYSKIQQFNIQKHFEYLREVYISESSITKIDINADLLILHVTNCNLRDFDFASKYQNLTVLNISNNDLAMVTAQGIFNLLVNLTELKANSCNLVDLSIFLDIEQNNIFPHLNLIDLTSNEHIQLQGIQQCNNLTKIDVCRCGLRNLKYIQNISTLKYLNACYNELSDISMIGTLINLEYLDISFNQKLGSVAALLPLTKIIQLQLNQISAPSLNGIQNMIELIHLSAFSNQITHVDELINATKLKNLNLCLNQIQNVNGLQNALNIEILQLNNNQLLSFAGMPQYSKLSQFSAFGNSNLKNCIGLGNQPYLENLNLSKLESLDGIENLHALTKAYINYNRLKSINQLIYCKYIQELHVQDNELTSLDGVQSLFNLTVLIANHNQLTSIVEISKLPLLKELVLNNNNICSLNGIQNLLSLKSLEVGNNKISNLMYLQNLKQLIFLNLDNNNLSDIRQLLFLKEIDSLKNIWLTERQQFFSKGANKICEIPNFVQYVILILPQIESYCYEADYDRGARYYSYQITVEERNQGKQLIIPQLTEQIIQQLQEQ</sequence>
<accession>A0ABP1I372</accession>
<dbReference type="EMBL" id="CAXDID020000051">
    <property type="protein sequence ID" value="CAL6005599.1"/>
    <property type="molecule type" value="Genomic_DNA"/>
</dbReference>
<proteinExistence type="predicted"/>
<dbReference type="PROSITE" id="PS51450">
    <property type="entry name" value="LRR"/>
    <property type="match status" value="5"/>
</dbReference>
<evidence type="ECO:0000256" key="2">
    <source>
        <dbReference type="ARBA" id="ARBA00022737"/>
    </source>
</evidence>
<dbReference type="Gene3D" id="3.80.10.10">
    <property type="entry name" value="Ribonuclease Inhibitor"/>
    <property type="match status" value="3"/>
</dbReference>
<keyword evidence="4" id="KW-1185">Reference proteome</keyword>
<dbReference type="InterPro" id="IPR001611">
    <property type="entry name" value="Leu-rich_rpt"/>
</dbReference>
<comment type="caution">
    <text evidence="3">The sequence shown here is derived from an EMBL/GenBank/DDBJ whole genome shotgun (WGS) entry which is preliminary data.</text>
</comment>
<evidence type="ECO:0000313" key="3">
    <source>
        <dbReference type="EMBL" id="CAL6005599.1"/>
    </source>
</evidence>
<dbReference type="PANTHER" id="PTHR46652">
    <property type="entry name" value="LEUCINE-RICH REPEAT AND IQ DOMAIN-CONTAINING PROTEIN 1-RELATED"/>
    <property type="match status" value="1"/>
</dbReference>
<evidence type="ECO:0000256" key="1">
    <source>
        <dbReference type="ARBA" id="ARBA00022614"/>
    </source>
</evidence>
<evidence type="ECO:0000313" key="4">
    <source>
        <dbReference type="Proteomes" id="UP001642409"/>
    </source>
</evidence>